<dbReference type="Pfam" id="PF00847">
    <property type="entry name" value="AP2"/>
    <property type="match status" value="1"/>
</dbReference>
<evidence type="ECO:0000256" key="4">
    <source>
        <dbReference type="ARBA" id="ARBA00023163"/>
    </source>
</evidence>
<feature type="compositionally biased region" description="Polar residues" evidence="6">
    <location>
        <begin position="770"/>
        <end position="783"/>
    </location>
</feature>
<organism evidence="9 10">
    <name type="scientific">Besnoitia besnoiti</name>
    <name type="common">Apicomplexan protozoan</name>
    <dbReference type="NCBI Taxonomy" id="94643"/>
    <lineage>
        <taxon>Eukaryota</taxon>
        <taxon>Sar</taxon>
        <taxon>Alveolata</taxon>
        <taxon>Apicomplexa</taxon>
        <taxon>Conoidasida</taxon>
        <taxon>Coccidia</taxon>
        <taxon>Eucoccidiorida</taxon>
        <taxon>Eimeriorina</taxon>
        <taxon>Sarcocystidae</taxon>
        <taxon>Besnoitia</taxon>
    </lineage>
</organism>
<feature type="domain" description="AP2-coincident C-terminal" evidence="8">
    <location>
        <begin position="1212"/>
        <end position="1363"/>
    </location>
</feature>
<dbReference type="Proteomes" id="UP000224006">
    <property type="component" value="Chromosome IX"/>
</dbReference>
<proteinExistence type="predicted"/>
<dbReference type="STRING" id="94643.A0A2A9MB04"/>
<keyword evidence="2" id="KW-0805">Transcription regulation</keyword>
<feature type="region of interest" description="Disordered" evidence="6">
    <location>
        <begin position="1109"/>
        <end position="1137"/>
    </location>
</feature>
<reference evidence="9 10" key="1">
    <citation type="submission" date="2017-09" db="EMBL/GenBank/DDBJ databases">
        <title>Genome sequencing of Besnoitia besnoiti strain Bb-Ger1.</title>
        <authorList>
            <person name="Schares G."/>
            <person name="Venepally P."/>
            <person name="Lorenzi H.A."/>
        </authorList>
    </citation>
    <scope>NUCLEOTIDE SEQUENCE [LARGE SCALE GENOMIC DNA]</scope>
    <source>
        <strain evidence="9 10">Bb-Ger1</strain>
    </source>
</reference>
<feature type="compositionally biased region" description="Low complexity" evidence="6">
    <location>
        <begin position="1109"/>
        <end position="1126"/>
    </location>
</feature>
<evidence type="ECO:0000256" key="1">
    <source>
        <dbReference type="ARBA" id="ARBA00004123"/>
    </source>
</evidence>
<dbReference type="GO" id="GO:0003700">
    <property type="term" value="F:DNA-binding transcription factor activity"/>
    <property type="evidence" value="ECO:0007669"/>
    <property type="project" value="InterPro"/>
</dbReference>
<gene>
    <name evidence="9" type="ORF">BESB_011720</name>
</gene>
<feature type="region of interest" description="Disordered" evidence="6">
    <location>
        <begin position="1258"/>
        <end position="1300"/>
    </location>
</feature>
<dbReference type="InterPro" id="IPR028078">
    <property type="entry name" value="ACDC"/>
</dbReference>
<sequence length="1763" mass="180564">MKSPATHAKGGGSMPPSGSCRRGSLDASELPLASPSLPLTPARSADGQEQQPPPILHGGRSWRSPGEVGALPVSAGIESPLISTALCCSPSLSSVPRRGGLEEAGKPFKADALGVPSPAAPCVAPFPSSVGEAPSRSSPSPHTASILSDVFSGLARSKTISAEPRSSPSAPAPLPSARLTAGAMVSGALALSPSLQFSSGTLNSCMPHEEQKTLCAGAPGATADPPLARLGAGAVPQLPPPMPTMLSNVRSNHALSPGAAGSARATPDSLGSAAPLSGHLWPPLSSAYCSRESLLAAATERPALVSGSAGFLSPALPPSFHCGKDRAAAAGAQMHPAVSGLPQLPPQTAPGAPGHTDGRESLPKVVGVRYDKVNKTWRASWYDPQSKRRVERKFSVNKLGFINAYNMATECRKLHEQKLGLRDRAGRKQQQQSKSPSVAAPPAVLVPASSSACVPQLELQRQQELLTQASSWAASQSLLAERLEKGTLQQFLPFDFEHALSSQRAPVGSAAAGPFSSSAEAAALAAFSAATDSFLAPQGAFRNLEGTPQRPAADLQSQHQLHLLSLAAAQPTVKPELQSGSARSDLSGMQGRSTQEARVAEPEPEDSAPKTPPENPGERLLSIRPRKRKGHPEEDSSSPPRGAVARLEGCGAQTGEGGEAQDTKDVKHAKIWHSGGGACAADGHGRNSSTPPSYSLGGACLQSGKGRHAHENEGTGGGEGTSSAHGQRDAQAGVEREESAGKAQKAESDERCASRQLCGREEAETGEPSAKNSRLPSSGQDESPTPGKQMRRGGADRETTDDDQTDGPSRESRAATPMAAKEAQSYRTSGRPSRAHAPQRERGGGECRPGRGEGEQQPRGERTHATIVRGSKEAHGEAAAHELKRVLEQCTAGRGERGDHLGKEPGSFCRTADDCGSRHCGDRGIIGAGCITPSIADQAPGVGVLSPLPRSAPVHAVSASSKRRTLLSASSFAPTSLLPSTFSLAAFALAAAPSGASGDVLLCPAARPVLPPLCASASSCRGSSPSPLSCDVACHFVSPGSRTGSGVCCCRRLSSALRESSVETPCCGRHCACACCGDDCRVFSRSLRHGYPTADSVAHAACGGRSLARDASPSSASPSGGRLAPSQKTGGTSGAMYAAQASASSSPSCCPRHHGVTDGAGEALDRGGGSSTCSCESGLSVSHARGESGWAPSCLLSLESDGGGAATGPLIILHLTKELVLLLLQSVQDAVRSLAAESPVAQAEPACETELDAGCGRSPVDAPACDEPDAWQGGDSSPDQNPGGPREKRERGRPAREAVSCEFSGKDAELCVAAIERHKDSVRLASHVESLGRYTKLFRACIKAKQVPTQLPHLRLLQLLRELLSMQIVEEERRAQQAPPHGSPAAAADNVLAHGVSSTESSSGQVSPAEFPDRLPSAGASCEKDGSMRAASGSGGTSGRGAGGRVSRVTTAATDEVHAREPDDEGAAEAVETEESGTSEGERRLTRGACSHSREDGGAAAAAHPGASHLPSLGAAEQGKGPVGGGGDGNERAAREEGEKSPAKQSFQQHTHNTRSRSHLAKQGGGGGPSSGNASRTGGERNSGAAASSSQGRPHPRGLPGARRACAGKRQQHAADAASTTGGGDDNQSSDSGGGQEERNPVKPEKNASGGLSASSVESRRSSQSQRHPPEPTSSAEKPSLTATSQLSPHFSPSGKIPSSFCFGDRLASESSSSRPPTEILGGTPSSADGDGLIEDQDYDVREGSSSREGDATVQDSLARLLL</sequence>
<feature type="compositionally biased region" description="Basic and acidic residues" evidence="6">
    <location>
        <begin position="1529"/>
        <end position="1542"/>
    </location>
</feature>
<evidence type="ECO:0000313" key="9">
    <source>
        <dbReference type="EMBL" id="PFH32560.1"/>
    </source>
</evidence>
<feature type="compositionally biased region" description="Basic and acidic residues" evidence="6">
    <location>
        <begin position="1285"/>
        <end position="1296"/>
    </location>
</feature>
<evidence type="ECO:0000259" key="8">
    <source>
        <dbReference type="Pfam" id="PF14733"/>
    </source>
</evidence>
<feature type="compositionally biased region" description="Low complexity" evidence="6">
    <location>
        <begin position="1653"/>
        <end position="1667"/>
    </location>
</feature>
<evidence type="ECO:0000256" key="5">
    <source>
        <dbReference type="ARBA" id="ARBA00023242"/>
    </source>
</evidence>
<dbReference type="GeneID" id="40306234"/>
<evidence type="ECO:0000256" key="3">
    <source>
        <dbReference type="ARBA" id="ARBA00023125"/>
    </source>
</evidence>
<feature type="compositionally biased region" description="Basic and acidic residues" evidence="6">
    <location>
        <begin position="838"/>
        <end position="879"/>
    </location>
</feature>
<feature type="region of interest" description="Disordered" evidence="6">
    <location>
        <begin position="250"/>
        <end position="271"/>
    </location>
</feature>
<feature type="compositionally biased region" description="Gly residues" evidence="6">
    <location>
        <begin position="1433"/>
        <end position="1444"/>
    </location>
</feature>
<feature type="compositionally biased region" description="Low complexity" evidence="6">
    <location>
        <begin position="1614"/>
        <end position="1631"/>
    </location>
</feature>
<feature type="compositionally biased region" description="Low complexity" evidence="6">
    <location>
        <begin position="1498"/>
        <end position="1507"/>
    </location>
</feature>
<keyword evidence="3" id="KW-0238">DNA-binding</keyword>
<feature type="compositionally biased region" description="Basic and acidic residues" evidence="6">
    <location>
        <begin position="734"/>
        <end position="763"/>
    </location>
</feature>
<feature type="region of interest" description="Disordered" evidence="6">
    <location>
        <begin position="572"/>
        <end position="879"/>
    </location>
</feature>
<feature type="compositionally biased region" description="Polar residues" evidence="6">
    <location>
        <begin position="1673"/>
        <end position="1691"/>
    </location>
</feature>
<dbReference type="EMBL" id="NWUJ01000010">
    <property type="protein sequence ID" value="PFH32560.1"/>
    <property type="molecule type" value="Genomic_DNA"/>
</dbReference>
<dbReference type="GO" id="GO:0003677">
    <property type="term" value="F:DNA binding"/>
    <property type="evidence" value="ECO:0007669"/>
    <property type="project" value="UniProtKB-KW"/>
</dbReference>
<feature type="compositionally biased region" description="Acidic residues" evidence="6">
    <location>
        <begin position="1462"/>
        <end position="1477"/>
    </location>
</feature>
<feature type="compositionally biased region" description="Basic and acidic residues" evidence="6">
    <location>
        <begin position="1739"/>
        <end position="1751"/>
    </location>
</feature>
<feature type="region of interest" description="Disordered" evidence="6">
    <location>
        <begin position="422"/>
        <end position="441"/>
    </location>
</feature>
<keyword evidence="5" id="KW-0539">Nucleus</keyword>
<protein>
    <submittedName>
        <fullName evidence="9">AP2 domain transcription factor AP2III-4</fullName>
    </submittedName>
</protein>
<accession>A0A2A9MB04</accession>
<keyword evidence="10" id="KW-1185">Reference proteome</keyword>
<dbReference type="GO" id="GO:0005634">
    <property type="term" value="C:nucleus"/>
    <property type="evidence" value="ECO:0007669"/>
    <property type="project" value="UniProtKB-SubCell"/>
</dbReference>
<feature type="compositionally biased region" description="Basic and acidic residues" evidence="6">
    <location>
        <begin position="1636"/>
        <end position="1646"/>
    </location>
</feature>
<dbReference type="VEuPathDB" id="ToxoDB:BESB_011720"/>
<feature type="region of interest" description="Disordered" evidence="6">
    <location>
        <begin position="342"/>
        <end position="363"/>
    </location>
</feature>
<evidence type="ECO:0000259" key="7">
    <source>
        <dbReference type="Pfam" id="PF00847"/>
    </source>
</evidence>
<feature type="region of interest" description="Disordered" evidence="6">
    <location>
        <begin position="1"/>
        <end position="70"/>
    </location>
</feature>
<dbReference type="KEGG" id="bbes:BESB_011720"/>
<feature type="domain" description="AP2/ERF" evidence="7">
    <location>
        <begin position="363"/>
        <end position="413"/>
    </location>
</feature>
<keyword evidence="4" id="KW-0804">Transcription</keyword>
<name>A0A2A9MB04_BESBE</name>
<comment type="subcellular location">
    <subcellularLocation>
        <location evidence="1">Nucleus</location>
    </subcellularLocation>
</comment>
<evidence type="ECO:0000256" key="6">
    <source>
        <dbReference type="SAM" id="MobiDB-lite"/>
    </source>
</evidence>
<dbReference type="InterPro" id="IPR001471">
    <property type="entry name" value="AP2/ERF_dom"/>
</dbReference>
<dbReference type="Gene3D" id="1.20.5.2050">
    <property type="match status" value="1"/>
</dbReference>
<feature type="compositionally biased region" description="Low complexity" evidence="6">
    <location>
        <begin position="1395"/>
        <end position="1407"/>
    </location>
</feature>
<evidence type="ECO:0000256" key="2">
    <source>
        <dbReference type="ARBA" id="ARBA00023015"/>
    </source>
</evidence>
<comment type="caution">
    <text evidence="9">The sequence shown here is derived from an EMBL/GenBank/DDBJ whole genome shotgun (WGS) entry which is preliminary data.</text>
</comment>
<dbReference type="OrthoDB" id="332416at2759"/>
<feature type="compositionally biased region" description="Low complexity" evidence="6">
    <location>
        <begin position="25"/>
        <end position="45"/>
    </location>
</feature>
<evidence type="ECO:0000313" key="10">
    <source>
        <dbReference type="Proteomes" id="UP000224006"/>
    </source>
</evidence>
<dbReference type="RefSeq" id="XP_029216569.1">
    <property type="nucleotide sequence ID" value="XM_029359902.1"/>
</dbReference>
<feature type="region of interest" description="Disordered" evidence="6">
    <location>
        <begin position="1394"/>
        <end position="1763"/>
    </location>
</feature>
<dbReference type="Pfam" id="PF14733">
    <property type="entry name" value="ACDC"/>
    <property type="match status" value="1"/>
</dbReference>